<accession>A0ABM5SX64</accession>
<keyword evidence="2" id="KW-1185">Reference proteome</keyword>
<organism evidence="1 2">
    <name type="scientific">Pandoraea vervacti</name>
    <dbReference type="NCBI Taxonomy" id="656178"/>
    <lineage>
        <taxon>Bacteria</taxon>
        <taxon>Pseudomonadati</taxon>
        <taxon>Pseudomonadota</taxon>
        <taxon>Betaproteobacteria</taxon>
        <taxon>Burkholderiales</taxon>
        <taxon>Burkholderiaceae</taxon>
        <taxon>Pandoraea</taxon>
    </lineage>
</organism>
<dbReference type="Proteomes" id="UP000035085">
    <property type="component" value="Chromosome"/>
</dbReference>
<protein>
    <submittedName>
        <fullName evidence="1">Uncharacterized protein</fullName>
    </submittedName>
</protein>
<gene>
    <name evidence="1" type="ORF">UC34_08930</name>
</gene>
<dbReference type="RefSeq" id="WP_044455262.1">
    <property type="nucleotide sequence ID" value="NZ_CP010897.2"/>
</dbReference>
<sequence length="272" mass="28633">MPAFSPLSSYAAGSYASIVPATTAHASAGFISPIAGAHMSNVERVALATDLAAARALRAVAEPRPRQTCNTLLPQTSPVEVQVQRRTAMHLRSESDRVAFLNENRVSAVWMEMLDATRASGGCPTEVRPGQVATDIAHRMSCLGVGVGELRRPDRHSASGTAADVGSASVGASEFATIEALSLPSVHIREPGFEPGTMAALEYDLGWRALAPSWQAALPAIDEDVWASNPNTALFCAVGRAVLPHLATDERGELMDGICARIVSFHMHAGGL</sequence>
<reference evidence="2" key="1">
    <citation type="submission" date="2015-02" db="EMBL/GenBank/DDBJ databases">
        <title>Complete Genome Sequencing of Pandoraea vervacti NS15 sp. nov.</title>
        <authorList>
            <person name="Chan K.-G."/>
        </authorList>
    </citation>
    <scope>NUCLEOTIDE SEQUENCE [LARGE SCALE GENOMIC DNA]</scope>
    <source>
        <strain evidence="2">NS15</strain>
    </source>
</reference>
<name>A0ABM5SX64_9BURK</name>
<evidence type="ECO:0000313" key="1">
    <source>
        <dbReference type="EMBL" id="AJP57094.1"/>
    </source>
</evidence>
<dbReference type="EMBL" id="CP010897">
    <property type="protein sequence ID" value="AJP57094.1"/>
    <property type="molecule type" value="Genomic_DNA"/>
</dbReference>
<evidence type="ECO:0000313" key="2">
    <source>
        <dbReference type="Proteomes" id="UP000035085"/>
    </source>
</evidence>
<proteinExistence type="predicted"/>